<dbReference type="InterPro" id="IPR035990">
    <property type="entry name" value="TIM_sf"/>
</dbReference>
<evidence type="ECO:0000313" key="11">
    <source>
        <dbReference type="EMBL" id="KCZ59109.1"/>
    </source>
</evidence>
<comment type="similarity">
    <text evidence="4 9 10">Belongs to the triosephosphate isomerase family.</text>
</comment>
<proteinExistence type="inferred from homology"/>
<dbReference type="Proteomes" id="UP000024547">
    <property type="component" value="Unassembled WGS sequence"/>
</dbReference>
<evidence type="ECO:0000313" key="12">
    <source>
        <dbReference type="Proteomes" id="UP000024547"/>
    </source>
</evidence>
<dbReference type="CDD" id="cd00311">
    <property type="entry name" value="TIM"/>
    <property type="match status" value="1"/>
</dbReference>
<comment type="pathway">
    <text evidence="2 9 10">Carbohydrate degradation; glycolysis; D-glyceraldehyde 3-phosphate from glycerone phosphate: step 1/1.</text>
</comment>
<comment type="subcellular location">
    <subcellularLocation>
        <location evidence="9 10">Cytoplasm</location>
    </subcellularLocation>
</comment>
<name>A0A059DYS4_9PROT</name>
<dbReference type="GO" id="GO:0019563">
    <property type="term" value="P:glycerol catabolic process"/>
    <property type="evidence" value="ECO:0007669"/>
    <property type="project" value="TreeGrafter"/>
</dbReference>
<keyword evidence="5 9" id="KW-0312">Gluconeogenesis</keyword>
<sequence>MTRTLIAGNWKMNGLKASLGEIRDAAAGVGKGKAGVEALLCVPATLLTVAAEAAHGSELKVGGETCHANESGAHTGDISAEMLADAGASHVIVGHSERRTDHGETNEIVAAQAAAALRAGLTPIICIGESLDQRKAGETLDFVASQIDGSIPEGAKAEEIVIAYEPIWAIGTGEVATPDQIDEVHTAIRTRLAQRFGADGADQIPLLYGGSMKPGNAAEILEVKDVNGGLIGGASLKADDFLAIYAQAK</sequence>
<dbReference type="PANTHER" id="PTHR21139:SF42">
    <property type="entry name" value="TRIOSEPHOSPHATE ISOMERASE"/>
    <property type="match status" value="1"/>
</dbReference>
<dbReference type="eggNOG" id="COG0149">
    <property type="taxonomic scope" value="Bacteria"/>
</dbReference>
<dbReference type="HAMAP" id="MF_00147_B">
    <property type="entry name" value="TIM_B"/>
    <property type="match status" value="1"/>
</dbReference>
<comment type="caution">
    <text evidence="11">The sequence shown here is derived from an EMBL/GenBank/DDBJ whole genome shotgun (WGS) entry which is preliminary data.</text>
</comment>
<feature type="binding site" evidence="9">
    <location>
        <position position="211"/>
    </location>
    <ligand>
        <name>substrate</name>
    </ligand>
</feature>
<dbReference type="FunFam" id="3.20.20.70:FF:000016">
    <property type="entry name" value="Triosephosphate isomerase"/>
    <property type="match status" value="1"/>
</dbReference>
<dbReference type="STRING" id="1280948.HY36_07465"/>
<dbReference type="InterPro" id="IPR000652">
    <property type="entry name" value="Triosephosphate_isomerase"/>
</dbReference>
<dbReference type="PANTHER" id="PTHR21139">
    <property type="entry name" value="TRIOSEPHOSPHATE ISOMERASE"/>
    <property type="match status" value="1"/>
</dbReference>
<accession>A0A059DYS4</accession>
<dbReference type="NCBIfam" id="TIGR00419">
    <property type="entry name" value="tim"/>
    <property type="match status" value="1"/>
</dbReference>
<dbReference type="AlphaFoldDB" id="A0A059DYS4"/>
<dbReference type="GO" id="GO:0006094">
    <property type="term" value="P:gluconeogenesis"/>
    <property type="evidence" value="ECO:0007669"/>
    <property type="project" value="UniProtKB-UniRule"/>
</dbReference>
<dbReference type="UniPathway" id="UPA00138"/>
<dbReference type="RefSeq" id="WP_035553556.1">
    <property type="nucleotide sequence ID" value="NZ_AWFH01000045.1"/>
</dbReference>
<keyword evidence="12" id="KW-1185">Reference proteome</keyword>
<dbReference type="UniPathway" id="UPA00109">
    <property type="reaction ID" value="UER00189"/>
</dbReference>
<reference evidence="11 12" key="1">
    <citation type="journal article" date="2014" name="Antonie Van Leeuwenhoek">
        <title>Hyphomonas beringensis sp. nov. and Hyphomonas chukchiensis sp. nov., isolated from surface seawater of the Bering Sea and Chukchi Sea.</title>
        <authorList>
            <person name="Li C."/>
            <person name="Lai Q."/>
            <person name="Li G."/>
            <person name="Dong C."/>
            <person name="Wang J."/>
            <person name="Liao Y."/>
            <person name="Shao Z."/>
        </authorList>
    </citation>
    <scope>NUCLEOTIDE SEQUENCE [LARGE SCALE GENOMIC DNA]</scope>
    <source>
        <strain evidence="11 12">22II1-22F38</strain>
    </source>
</reference>
<dbReference type="Gene3D" id="3.20.20.70">
    <property type="entry name" value="Aldolase class I"/>
    <property type="match status" value="1"/>
</dbReference>
<evidence type="ECO:0000256" key="9">
    <source>
        <dbReference type="HAMAP-Rule" id="MF_00147"/>
    </source>
</evidence>
<evidence type="ECO:0000256" key="3">
    <source>
        <dbReference type="ARBA" id="ARBA00004939"/>
    </source>
</evidence>
<dbReference type="UniPathway" id="UPA01066"/>
<evidence type="ECO:0000256" key="10">
    <source>
        <dbReference type="RuleBase" id="RU363013"/>
    </source>
</evidence>
<feature type="binding site" evidence="9">
    <location>
        <position position="171"/>
    </location>
    <ligand>
        <name>substrate</name>
    </ligand>
</feature>
<dbReference type="PATRIC" id="fig|1280948.3.peg.2608"/>
<comment type="pathway">
    <text evidence="3">Carbohydrate metabolism; erythritol degradation.</text>
</comment>
<dbReference type="Pfam" id="PF00121">
    <property type="entry name" value="TIM"/>
    <property type="match status" value="1"/>
</dbReference>
<keyword evidence="8 9" id="KW-0413">Isomerase</keyword>
<gene>
    <name evidence="9" type="primary">tpiA</name>
    <name evidence="11" type="ORF">HY36_07465</name>
</gene>
<comment type="catalytic activity">
    <reaction evidence="1">
        <text>L-erythrulose 1-phosphate = D-erythrulose 4-phosphate</text>
        <dbReference type="Rhea" id="RHEA:49588"/>
        <dbReference type="ChEBI" id="CHEBI:58002"/>
        <dbReference type="ChEBI" id="CHEBI:90796"/>
        <dbReference type="EC" id="5.3.1.33"/>
    </reaction>
</comment>
<feature type="active site" description="Electrophile" evidence="9">
    <location>
        <position position="95"/>
    </location>
</feature>
<organism evidence="11 12">
    <name type="scientific">Hyphomonas atlantica</name>
    <dbReference type="NCBI Taxonomy" id="1280948"/>
    <lineage>
        <taxon>Bacteria</taxon>
        <taxon>Pseudomonadati</taxon>
        <taxon>Pseudomonadota</taxon>
        <taxon>Alphaproteobacteria</taxon>
        <taxon>Hyphomonadales</taxon>
        <taxon>Hyphomonadaceae</taxon>
        <taxon>Hyphomonas</taxon>
    </lineage>
</organism>
<dbReference type="OrthoDB" id="9809429at2"/>
<evidence type="ECO:0000256" key="4">
    <source>
        <dbReference type="ARBA" id="ARBA00007422"/>
    </source>
</evidence>
<comment type="pathway">
    <text evidence="9 10">Carbohydrate biosynthesis; gluconeogenesis.</text>
</comment>
<dbReference type="GO" id="GO:0005829">
    <property type="term" value="C:cytosol"/>
    <property type="evidence" value="ECO:0007669"/>
    <property type="project" value="TreeGrafter"/>
</dbReference>
<protein>
    <recommendedName>
        <fullName evidence="9 10">Triosephosphate isomerase</fullName>
        <shortName evidence="9">TIM</shortName>
        <shortName evidence="9">TPI</shortName>
        <ecNumber evidence="9 10">5.3.1.1</ecNumber>
    </recommendedName>
    <alternativeName>
        <fullName evidence="9">Triose-phosphate isomerase</fullName>
    </alternativeName>
</protein>
<dbReference type="PROSITE" id="PS00171">
    <property type="entry name" value="TIM_1"/>
    <property type="match status" value="1"/>
</dbReference>
<dbReference type="GO" id="GO:0006096">
    <property type="term" value="P:glycolytic process"/>
    <property type="evidence" value="ECO:0007669"/>
    <property type="project" value="UniProtKB-UniRule"/>
</dbReference>
<evidence type="ECO:0000256" key="6">
    <source>
        <dbReference type="ARBA" id="ARBA00022490"/>
    </source>
</evidence>
<dbReference type="GO" id="GO:0004807">
    <property type="term" value="F:triose-phosphate isomerase activity"/>
    <property type="evidence" value="ECO:0007669"/>
    <property type="project" value="UniProtKB-UniRule"/>
</dbReference>
<keyword evidence="6 9" id="KW-0963">Cytoplasm</keyword>
<keyword evidence="7 9" id="KW-0324">Glycolysis</keyword>
<dbReference type="SUPFAM" id="SSF51351">
    <property type="entry name" value="Triosephosphate isomerase (TIM)"/>
    <property type="match status" value="1"/>
</dbReference>
<evidence type="ECO:0000256" key="8">
    <source>
        <dbReference type="ARBA" id="ARBA00023235"/>
    </source>
</evidence>
<comment type="function">
    <text evidence="9">Involved in the gluconeogenesis. Catalyzes stereospecifically the conversion of dihydroxyacetone phosphate (DHAP) to D-glyceraldehyde-3-phosphate (G3P).</text>
</comment>
<evidence type="ECO:0000256" key="5">
    <source>
        <dbReference type="ARBA" id="ARBA00022432"/>
    </source>
</evidence>
<dbReference type="GO" id="GO:0046166">
    <property type="term" value="P:glyceraldehyde-3-phosphate biosynthetic process"/>
    <property type="evidence" value="ECO:0007669"/>
    <property type="project" value="TreeGrafter"/>
</dbReference>
<dbReference type="InterPro" id="IPR022896">
    <property type="entry name" value="TrioseP_Isoase_bac/euk"/>
</dbReference>
<feature type="binding site" evidence="9">
    <location>
        <begin position="9"/>
        <end position="11"/>
    </location>
    <ligand>
        <name>substrate</name>
    </ligand>
</feature>
<dbReference type="PROSITE" id="PS51440">
    <property type="entry name" value="TIM_2"/>
    <property type="match status" value="1"/>
</dbReference>
<evidence type="ECO:0000256" key="2">
    <source>
        <dbReference type="ARBA" id="ARBA00004680"/>
    </source>
</evidence>
<comment type="catalytic activity">
    <reaction evidence="9 10">
        <text>D-glyceraldehyde 3-phosphate = dihydroxyacetone phosphate</text>
        <dbReference type="Rhea" id="RHEA:18585"/>
        <dbReference type="ChEBI" id="CHEBI:57642"/>
        <dbReference type="ChEBI" id="CHEBI:59776"/>
        <dbReference type="EC" id="5.3.1.1"/>
    </reaction>
</comment>
<comment type="subunit">
    <text evidence="9 10">Homodimer.</text>
</comment>
<evidence type="ECO:0000256" key="7">
    <source>
        <dbReference type="ARBA" id="ARBA00023152"/>
    </source>
</evidence>
<dbReference type="InterPro" id="IPR020861">
    <property type="entry name" value="Triosephosphate_isomerase_AS"/>
</dbReference>
<dbReference type="EC" id="5.3.1.1" evidence="9 10"/>
<feature type="active site" description="Proton acceptor" evidence="9">
    <location>
        <position position="165"/>
    </location>
</feature>
<feature type="binding site" evidence="9">
    <location>
        <begin position="232"/>
        <end position="233"/>
    </location>
    <ligand>
        <name>substrate</name>
    </ligand>
</feature>
<evidence type="ECO:0000256" key="1">
    <source>
        <dbReference type="ARBA" id="ARBA00000148"/>
    </source>
</evidence>
<dbReference type="InterPro" id="IPR013785">
    <property type="entry name" value="Aldolase_TIM"/>
</dbReference>
<dbReference type="EMBL" id="AWFH01000045">
    <property type="protein sequence ID" value="KCZ59109.1"/>
    <property type="molecule type" value="Genomic_DNA"/>
</dbReference>